<dbReference type="GO" id="GO:0005829">
    <property type="term" value="C:cytosol"/>
    <property type="evidence" value="ECO:0007669"/>
    <property type="project" value="TreeGrafter"/>
</dbReference>
<evidence type="ECO:0000256" key="8">
    <source>
        <dbReference type="ARBA" id="ARBA00022723"/>
    </source>
</evidence>
<evidence type="ECO:0000256" key="1">
    <source>
        <dbReference type="ARBA" id="ARBA00000012"/>
    </source>
</evidence>
<dbReference type="GO" id="GO:0046872">
    <property type="term" value="F:metal ion binding"/>
    <property type="evidence" value="ECO:0007669"/>
    <property type="project" value="UniProtKB-KW"/>
</dbReference>
<proteinExistence type="inferred from homology"/>
<keyword evidence="8 12" id="KW-0479">Metal-binding</keyword>
<accession>A0A5C7ETP9</accession>
<dbReference type="NCBIfam" id="TIGR01496">
    <property type="entry name" value="DHPS"/>
    <property type="match status" value="1"/>
</dbReference>
<dbReference type="GO" id="GO:0046654">
    <property type="term" value="P:tetrahydrofolate biosynthetic process"/>
    <property type="evidence" value="ECO:0007669"/>
    <property type="project" value="UniProtKB-UniPathway"/>
</dbReference>
<dbReference type="CDD" id="cd00739">
    <property type="entry name" value="DHPS"/>
    <property type="match status" value="1"/>
</dbReference>
<evidence type="ECO:0000256" key="10">
    <source>
        <dbReference type="ARBA" id="ARBA00022909"/>
    </source>
</evidence>
<dbReference type="InParanoid" id="A0A5C7ETP9"/>
<keyword evidence="9 12" id="KW-0460">Magnesium</keyword>
<dbReference type="Proteomes" id="UP000321201">
    <property type="component" value="Unassembled WGS sequence"/>
</dbReference>
<dbReference type="FunCoup" id="A0A5C7ETP9">
    <property type="interactions" value="513"/>
</dbReference>
<dbReference type="PROSITE" id="PS00793">
    <property type="entry name" value="DHPS_2"/>
    <property type="match status" value="1"/>
</dbReference>
<evidence type="ECO:0000256" key="11">
    <source>
        <dbReference type="ARBA" id="ARBA00030193"/>
    </source>
</evidence>
<dbReference type="GO" id="GO:0004156">
    <property type="term" value="F:dihydropteroate synthase activity"/>
    <property type="evidence" value="ECO:0007669"/>
    <property type="project" value="UniProtKB-EC"/>
</dbReference>
<dbReference type="SUPFAM" id="SSF51717">
    <property type="entry name" value="Dihydropteroate synthetase-like"/>
    <property type="match status" value="1"/>
</dbReference>
<dbReference type="PROSITE" id="PS00792">
    <property type="entry name" value="DHPS_1"/>
    <property type="match status" value="1"/>
</dbReference>
<comment type="function">
    <text evidence="12">Catalyzes the condensation of para-aminobenzoate (pABA) with 6-hydroxymethyl-7,8-dihydropterin diphosphate (DHPt-PP) to form 7,8-dihydropteroate (H2Pte), the immediate precursor of folate derivatives.</text>
</comment>
<dbReference type="OrthoDB" id="9811744at2"/>
<protein>
    <recommendedName>
        <fullName evidence="6 12">Dihydropteroate synthase</fullName>
        <shortName evidence="12">DHPS</shortName>
        <ecNumber evidence="5 12">2.5.1.15</ecNumber>
    </recommendedName>
    <alternativeName>
        <fullName evidence="11 12">Dihydropteroate pyrophosphorylase</fullName>
    </alternativeName>
</protein>
<dbReference type="InterPro" id="IPR011005">
    <property type="entry name" value="Dihydropteroate_synth-like_sf"/>
</dbReference>
<evidence type="ECO:0000256" key="2">
    <source>
        <dbReference type="ARBA" id="ARBA00001946"/>
    </source>
</evidence>
<keyword evidence="10 12" id="KW-0289">Folate biosynthesis</keyword>
<dbReference type="EMBL" id="VPFL01000014">
    <property type="protein sequence ID" value="TXF11344.1"/>
    <property type="molecule type" value="Genomic_DNA"/>
</dbReference>
<comment type="caution">
    <text evidence="14">The sequence shown here is derived from an EMBL/GenBank/DDBJ whole genome shotgun (WGS) entry which is preliminary data.</text>
</comment>
<evidence type="ECO:0000256" key="4">
    <source>
        <dbReference type="ARBA" id="ARBA00009503"/>
    </source>
</evidence>
<evidence type="ECO:0000259" key="13">
    <source>
        <dbReference type="PROSITE" id="PS50972"/>
    </source>
</evidence>
<evidence type="ECO:0000256" key="7">
    <source>
        <dbReference type="ARBA" id="ARBA00022679"/>
    </source>
</evidence>
<evidence type="ECO:0000313" key="15">
    <source>
        <dbReference type="Proteomes" id="UP000321201"/>
    </source>
</evidence>
<dbReference type="FunFam" id="3.20.20.20:FF:000006">
    <property type="entry name" value="Dihydropteroate synthase"/>
    <property type="match status" value="1"/>
</dbReference>
<dbReference type="GO" id="GO:0046656">
    <property type="term" value="P:folic acid biosynthetic process"/>
    <property type="evidence" value="ECO:0007669"/>
    <property type="project" value="UniProtKB-KW"/>
</dbReference>
<dbReference type="RefSeq" id="WP_147800175.1">
    <property type="nucleotide sequence ID" value="NZ_VPFL01000014.1"/>
</dbReference>
<comment type="similarity">
    <text evidence="4 12">Belongs to the DHPS family.</text>
</comment>
<dbReference type="PANTHER" id="PTHR20941:SF1">
    <property type="entry name" value="FOLIC ACID SYNTHESIS PROTEIN FOL1"/>
    <property type="match status" value="1"/>
</dbReference>
<name>A0A5C7ETP9_9PROT</name>
<feature type="domain" description="Pterin-binding" evidence="13">
    <location>
        <begin position="25"/>
        <end position="276"/>
    </location>
</feature>
<evidence type="ECO:0000256" key="3">
    <source>
        <dbReference type="ARBA" id="ARBA00004763"/>
    </source>
</evidence>
<organism evidence="14 15">
    <name type="scientific">Pelomicrobium methylotrophicum</name>
    <dbReference type="NCBI Taxonomy" id="2602750"/>
    <lineage>
        <taxon>Bacteria</taxon>
        <taxon>Pseudomonadati</taxon>
        <taxon>Pseudomonadota</taxon>
        <taxon>Hydrogenophilia</taxon>
        <taxon>Hydrogenophilia incertae sedis</taxon>
        <taxon>Pelomicrobium</taxon>
    </lineage>
</organism>
<dbReference type="Pfam" id="PF00809">
    <property type="entry name" value="Pterin_bind"/>
    <property type="match status" value="1"/>
</dbReference>
<gene>
    <name evidence="14" type="primary">folP</name>
    <name evidence="14" type="ORF">FR698_10580</name>
</gene>
<evidence type="ECO:0000256" key="12">
    <source>
        <dbReference type="RuleBase" id="RU361205"/>
    </source>
</evidence>
<dbReference type="PANTHER" id="PTHR20941">
    <property type="entry name" value="FOLATE SYNTHESIS PROTEINS"/>
    <property type="match status" value="1"/>
</dbReference>
<dbReference type="PROSITE" id="PS50972">
    <property type="entry name" value="PTERIN_BINDING"/>
    <property type="match status" value="1"/>
</dbReference>
<keyword evidence="7 12" id="KW-0808">Transferase</keyword>
<evidence type="ECO:0000256" key="5">
    <source>
        <dbReference type="ARBA" id="ARBA00012458"/>
    </source>
</evidence>
<evidence type="ECO:0000256" key="6">
    <source>
        <dbReference type="ARBA" id="ARBA00016919"/>
    </source>
</evidence>
<dbReference type="Gene3D" id="3.20.20.20">
    <property type="entry name" value="Dihydropteroate synthase-like"/>
    <property type="match status" value="1"/>
</dbReference>
<comment type="pathway">
    <text evidence="3 12">Cofactor biosynthesis; tetrahydrofolate biosynthesis; 7,8-dihydrofolate from 2-amino-4-hydroxy-6-hydroxymethyl-7,8-dihydropteridine diphosphate and 4-aminobenzoate: step 1/2.</text>
</comment>
<sequence length="284" mass="29762">MATPSSPASARLLRCGRFTLNLSRPLVMGVVNVTPDSFSDGGRYFSAQAAVEHAKSLVAEGADLLDIGGESTRPGAEPVPVEEELRRVLPVLEAVVPLGVPVSVDTMKPEVMRAAIGVGVAMVNDIMALRQPGALEAVARSDVAVCLMHMQGEPRTMQLNPTYSDVVREVRDFLAERMAAAEAAGIARERIVVDPGFGFGKTRSHNLELFRNLPAFAALGAPVLVGLSRKSVLGKLTGREVGERLAASLAAALLAVERGASIVRVHDVAATRDALAVLAAVSGS</sequence>
<dbReference type="InterPro" id="IPR006390">
    <property type="entry name" value="DHP_synth_dom"/>
</dbReference>
<dbReference type="EC" id="2.5.1.15" evidence="5 12"/>
<comment type="catalytic activity">
    <reaction evidence="1">
        <text>(7,8-dihydropterin-6-yl)methyl diphosphate + 4-aminobenzoate = 7,8-dihydropteroate + diphosphate</text>
        <dbReference type="Rhea" id="RHEA:19949"/>
        <dbReference type="ChEBI" id="CHEBI:17836"/>
        <dbReference type="ChEBI" id="CHEBI:17839"/>
        <dbReference type="ChEBI" id="CHEBI:33019"/>
        <dbReference type="ChEBI" id="CHEBI:72950"/>
        <dbReference type="EC" id="2.5.1.15"/>
    </reaction>
</comment>
<comment type="cofactor">
    <cofactor evidence="2 12">
        <name>Mg(2+)</name>
        <dbReference type="ChEBI" id="CHEBI:18420"/>
    </cofactor>
</comment>
<reference evidence="14 15" key="1">
    <citation type="submission" date="2019-08" db="EMBL/GenBank/DDBJ databases">
        <title>Pelomicrobium methylotrophicum gen. nov., sp. nov. a moderately thermophilic, facultatively anaerobic, lithoautotrophic and methylotrophic bacterium isolated from a terrestrial mud volcano.</title>
        <authorList>
            <person name="Slobodkina G.B."/>
            <person name="Merkel A.Y."/>
            <person name="Slobodkin A.I."/>
        </authorList>
    </citation>
    <scope>NUCLEOTIDE SEQUENCE [LARGE SCALE GENOMIC DNA]</scope>
    <source>
        <strain evidence="14 15">SM250</strain>
    </source>
</reference>
<dbReference type="InterPro" id="IPR045031">
    <property type="entry name" value="DHP_synth-like"/>
</dbReference>
<dbReference type="UniPathway" id="UPA00077">
    <property type="reaction ID" value="UER00156"/>
</dbReference>
<evidence type="ECO:0000256" key="9">
    <source>
        <dbReference type="ARBA" id="ARBA00022842"/>
    </source>
</evidence>
<dbReference type="AlphaFoldDB" id="A0A5C7ETP9"/>
<evidence type="ECO:0000313" key="14">
    <source>
        <dbReference type="EMBL" id="TXF11344.1"/>
    </source>
</evidence>
<keyword evidence="15" id="KW-1185">Reference proteome</keyword>
<dbReference type="InterPro" id="IPR000489">
    <property type="entry name" value="Pterin-binding_dom"/>
</dbReference>